<evidence type="ECO:0000313" key="4">
    <source>
        <dbReference type="Proteomes" id="UP000502377"/>
    </source>
</evidence>
<evidence type="ECO:0000259" key="1">
    <source>
        <dbReference type="Pfam" id="PF00675"/>
    </source>
</evidence>
<dbReference type="SUPFAM" id="SSF63411">
    <property type="entry name" value="LuxS/MPP-like metallohydrolase"/>
    <property type="match status" value="2"/>
</dbReference>
<dbReference type="Proteomes" id="UP000502377">
    <property type="component" value="Chromosome"/>
</dbReference>
<dbReference type="EMBL" id="CP012543">
    <property type="protein sequence ID" value="QCD47164.1"/>
    <property type="molecule type" value="Genomic_DNA"/>
</dbReference>
<dbReference type="AlphaFoldDB" id="A0A6G5QNJ9"/>
<dbReference type="Gene3D" id="3.30.830.10">
    <property type="entry name" value="Metalloenzyme, LuxS/M16 peptidase-like"/>
    <property type="match status" value="2"/>
</dbReference>
<sequence length="407" mass="45292">MKIINLKAKNLQIPAVFEAGKTLPVVSLKLIFKVAGVCAEEKAGLAKFVAKIFDEGTLSKGASAFAKELEMRAINLYASAGFETFSFELNCLKEHFFFALAKLKELLDEPNLSQKSLEKVRTLTLGEISGNESDYDYLAKTALNELLYPGTNLARPSIGTKQSVESITLKDVKNFIASKLDLANLFVVLGGEVAPEELNLDEVLSSLKVGEPRELKHLKTSEKLSEKIIIKPSEQAYVYFGAPFSVPCEERFKARVATFILGDGGFGSRLMEEIRVKRGLAYSAYARSEFALSYSQIWGYLQTKNESRDEAVAVVKDEFKKFVKNGVKAGELAQAKRFLLGSQPLRQETLFNRLSIAQGEFYNGFKLGNFKDELEKISKLKLAELNAFIAEHAEIEKLSFAVLYNEI</sequence>
<dbReference type="RefSeq" id="WP_004319117.1">
    <property type="nucleotide sequence ID" value="NZ_CP012543.1"/>
</dbReference>
<name>A0A6G5QNJ9_CAMRE</name>
<feature type="domain" description="Peptidase M16 C-terminal" evidence="2">
    <location>
        <begin position="166"/>
        <end position="337"/>
    </location>
</feature>
<reference evidence="3 4" key="1">
    <citation type="submission" date="2016-07" db="EMBL/GenBank/DDBJ databases">
        <title>Comparative genomics of the Campylobacter concisus group.</title>
        <authorList>
            <person name="Miller W.G."/>
            <person name="Yee E."/>
            <person name="Chapman M.H."/>
            <person name="Huynh S."/>
            <person name="Bono J.L."/>
            <person name="On S.L.W."/>
            <person name="StLeger J."/>
            <person name="Foster G."/>
            <person name="Parker C.T."/>
        </authorList>
    </citation>
    <scope>NUCLEOTIDE SEQUENCE [LARGE SCALE GENOMIC DNA]</scope>
    <source>
        <strain evidence="3 4">ATCC 33238</strain>
    </source>
</reference>
<proteinExistence type="predicted"/>
<dbReference type="InterPro" id="IPR011765">
    <property type="entry name" value="Pept_M16_N"/>
</dbReference>
<dbReference type="InterPro" id="IPR050361">
    <property type="entry name" value="MPP/UQCRC_Complex"/>
</dbReference>
<dbReference type="Pfam" id="PF00675">
    <property type="entry name" value="Peptidase_M16"/>
    <property type="match status" value="1"/>
</dbReference>
<dbReference type="Pfam" id="PF05193">
    <property type="entry name" value="Peptidase_M16_C"/>
    <property type="match status" value="1"/>
</dbReference>
<dbReference type="InterPro" id="IPR007863">
    <property type="entry name" value="Peptidase_M16_C"/>
</dbReference>
<organism evidence="3 4">
    <name type="scientific">Campylobacter rectus</name>
    <name type="common">Wolinella recta</name>
    <dbReference type="NCBI Taxonomy" id="203"/>
    <lineage>
        <taxon>Bacteria</taxon>
        <taxon>Pseudomonadati</taxon>
        <taxon>Campylobacterota</taxon>
        <taxon>Epsilonproteobacteria</taxon>
        <taxon>Campylobacterales</taxon>
        <taxon>Campylobacteraceae</taxon>
        <taxon>Campylobacter</taxon>
    </lineage>
</organism>
<accession>A0A6G5QNJ9</accession>
<evidence type="ECO:0000313" key="3">
    <source>
        <dbReference type="EMBL" id="QCD47164.1"/>
    </source>
</evidence>
<dbReference type="PANTHER" id="PTHR11851:SF225">
    <property type="entry name" value="NON-PEPTIDASE HOMOLOG YMXG"/>
    <property type="match status" value="1"/>
</dbReference>
<protein>
    <submittedName>
        <fullName evidence="3">Peptidase, M16 family</fullName>
    </submittedName>
</protein>
<evidence type="ECO:0000259" key="2">
    <source>
        <dbReference type="Pfam" id="PF05193"/>
    </source>
</evidence>
<gene>
    <name evidence="3" type="ORF">CRECT_1527</name>
</gene>
<dbReference type="PANTHER" id="PTHR11851">
    <property type="entry name" value="METALLOPROTEASE"/>
    <property type="match status" value="1"/>
</dbReference>
<dbReference type="GO" id="GO:0046872">
    <property type="term" value="F:metal ion binding"/>
    <property type="evidence" value="ECO:0007669"/>
    <property type="project" value="InterPro"/>
</dbReference>
<dbReference type="InterPro" id="IPR011249">
    <property type="entry name" value="Metalloenz_LuxS/M16"/>
</dbReference>
<dbReference type="KEGG" id="crx:CRECT_1527"/>
<feature type="domain" description="Peptidase M16 N-terminal" evidence="1">
    <location>
        <begin position="35"/>
        <end position="160"/>
    </location>
</feature>